<keyword evidence="7 18" id="KW-0812">Transmembrane</keyword>
<feature type="transmembrane region" description="Helical" evidence="18">
    <location>
        <begin position="650"/>
        <end position="672"/>
    </location>
</feature>
<dbReference type="GO" id="GO:0008553">
    <property type="term" value="F:P-type proton-exporting transporter activity"/>
    <property type="evidence" value="ECO:0007669"/>
    <property type="project" value="UniProtKB-UniRule"/>
</dbReference>
<dbReference type="PRINTS" id="PR00119">
    <property type="entry name" value="CATATPASE"/>
</dbReference>
<evidence type="ECO:0000256" key="14">
    <source>
        <dbReference type="ARBA" id="ARBA00022989"/>
    </source>
</evidence>
<dbReference type="Gene3D" id="2.70.150.10">
    <property type="entry name" value="Calcium-transporting ATPase, cytoplasmic transduction domain A"/>
    <property type="match status" value="1"/>
</dbReference>
<evidence type="ECO:0000256" key="16">
    <source>
        <dbReference type="ARBA" id="ARBA00023136"/>
    </source>
</evidence>
<dbReference type="Gene3D" id="1.20.1110.10">
    <property type="entry name" value="Calcium-transporting ATPase, transmembrane domain"/>
    <property type="match status" value="1"/>
</dbReference>
<dbReference type="GO" id="GO:0120029">
    <property type="term" value="P:proton export across plasma membrane"/>
    <property type="evidence" value="ECO:0007669"/>
    <property type="project" value="UniProtKB-UniRule"/>
</dbReference>
<dbReference type="AlphaFoldDB" id="A0ABD3AW78"/>
<evidence type="ECO:0000256" key="4">
    <source>
        <dbReference type="ARBA" id="ARBA00022448"/>
    </source>
</evidence>
<evidence type="ECO:0000256" key="11">
    <source>
        <dbReference type="ARBA" id="ARBA00022840"/>
    </source>
</evidence>
<dbReference type="FunFam" id="3.40.50.1000:FF:000211">
    <property type="entry name" value="Plasma membrane ATPase"/>
    <property type="match status" value="1"/>
</dbReference>
<keyword evidence="9 18" id="KW-0547">Nucleotide-binding</keyword>
<dbReference type="InterPro" id="IPR036412">
    <property type="entry name" value="HAD-like_sf"/>
</dbReference>
<keyword evidence="4 18" id="KW-0813">Transport</keyword>
<dbReference type="Pfam" id="PF00122">
    <property type="entry name" value="E1-E2_ATPase"/>
    <property type="match status" value="1"/>
</dbReference>
<dbReference type="CDD" id="cd02076">
    <property type="entry name" value="P-type_ATPase_H"/>
    <property type="match status" value="1"/>
</dbReference>
<keyword evidence="10 18" id="KW-0375">Hydrogen ion transport</keyword>
<dbReference type="SFLD" id="SFLDF00027">
    <property type="entry name" value="p-type_atpase"/>
    <property type="match status" value="1"/>
</dbReference>
<dbReference type="InterPro" id="IPR004014">
    <property type="entry name" value="ATPase_P-typ_cation-transptr_N"/>
</dbReference>
<dbReference type="FunFam" id="3.40.1110.10:FF:000004">
    <property type="entry name" value="Plasma membrane ATPase"/>
    <property type="match status" value="1"/>
</dbReference>
<evidence type="ECO:0000256" key="8">
    <source>
        <dbReference type="ARBA" id="ARBA00022723"/>
    </source>
</evidence>
<dbReference type="NCBIfam" id="TIGR01494">
    <property type="entry name" value="ATPase_P-type"/>
    <property type="match status" value="2"/>
</dbReference>
<keyword evidence="11 18" id="KW-0067">ATP-binding</keyword>
<dbReference type="PROSITE" id="PS00154">
    <property type="entry name" value="ATPASE_E1_E2"/>
    <property type="match status" value="1"/>
</dbReference>
<evidence type="ECO:0000256" key="1">
    <source>
        <dbReference type="ARBA" id="ARBA00003417"/>
    </source>
</evidence>
<dbReference type="InterPro" id="IPR023214">
    <property type="entry name" value="HAD_sf"/>
</dbReference>
<dbReference type="Gene3D" id="3.40.1110.10">
    <property type="entry name" value="Calcium-transporting ATPase, cytoplasmic domain N"/>
    <property type="match status" value="1"/>
</dbReference>
<comment type="caution">
    <text evidence="20">The sequence shown here is derived from an EMBL/GenBank/DDBJ whole genome shotgun (WGS) entry which is preliminary data.</text>
</comment>
<dbReference type="Pfam" id="PF00690">
    <property type="entry name" value="Cation_ATPase_N"/>
    <property type="match status" value="1"/>
</dbReference>
<feature type="transmembrane region" description="Helical" evidence="18">
    <location>
        <begin position="756"/>
        <end position="777"/>
    </location>
</feature>
<evidence type="ECO:0000256" key="6">
    <source>
        <dbReference type="ARBA" id="ARBA00022553"/>
    </source>
</evidence>
<dbReference type="InterPro" id="IPR006534">
    <property type="entry name" value="P-type_ATPase_IIIA"/>
</dbReference>
<comment type="similarity">
    <text evidence="3 18">Belongs to the cation transport ATPase (P-type) (TC 3.A.3) family. Type IIIA subfamily.</text>
</comment>
<dbReference type="GO" id="GO:0005886">
    <property type="term" value="C:plasma membrane"/>
    <property type="evidence" value="ECO:0007669"/>
    <property type="project" value="UniProtKB-SubCell"/>
</dbReference>
<dbReference type="InterPro" id="IPR023298">
    <property type="entry name" value="ATPase_P-typ_TM_dom_sf"/>
</dbReference>
<dbReference type="EC" id="7.1.2.1" evidence="18"/>
<gene>
    <name evidence="20" type="ORF">ACH5RR_003854</name>
</gene>
<feature type="transmembrane region" description="Helical" evidence="18">
    <location>
        <begin position="789"/>
        <end position="810"/>
    </location>
</feature>
<keyword evidence="5" id="KW-1003">Cell membrane</keyword>
<dbReference type="FunFam" id="1.20.1110.10:FF:000045">
    <property type="entry name" value="ATPase 4 plasma membrane-type"/>
    <property type="match status" value="1"/>
</dbReference>
<feature type="transmembrane region" description="Helical" evidence="18">
    <location>
        <begin position="66"/>
        <end position="89"/>
    </location>
</feature>
<comment type="catalytic activity">
    <reaction evidence="17 18">
        <text>ATP + H2O + H(+)(in) = ADP + phosphate + 2 H(+)(out)</text>
        <dbReference type="Rhea" id="RHEA:20852"/>
        <dbReference type="ChEBI" id="CHEBI:15377"/>
        <dbReference type="ChEBI" id="CHEBI:15378"/>
        <dbReference type="ChEBI" id="CHEBI:30616"/>
        <dbReference type="ChEBI" id="CHEBI:43474"/>
        <dbReference type="ChEBI" id="CHEBI:456216"/>
        <dbReference type="EC" id="7.1.2.1"/>
    </reaction>
</comment>
<dbReference type="EMBL" id="JBJUIK010000002">
    <property type="protein sequence ID" value="KAL3535393.1"/>
    <property type="molecule type" value="Genomic_DNA"/>
</dbReference>
<feature type="transmembrane region" description="Helical" evidence="18">
    <location>
        <begin position="822"/>
        <end position="842"/>
    </location>
</feature>
<evidence type="ECO:0000256" key="7">
    <source>
        <dbReference type="ARBA" id="ARBA00022692"/>
    </source>
</evidence>
<name>A0ABD3AW78_9GENT</name>
<dbReference type="PRINTS" id="PR00120">
    <property type="entry name" value="HATPASE"/>
</dbReference>
<dbReference type="InterPro" id="IPR018303">
    <property type="entry name" value="ATPase_P-typ_P_site"/>
</dbReference>
<dbReference type="FunFam" id="2.70.150.10:FF:000004">
    <property type="entry name" value="Plasma membrane ATPase"/>
    <property type="match status" value="1"/>
</dbReference>
<evidence type="ECO:0000259" key="19">
    <source>
        <dbReference type="SMART" id="SM00831"/>
    </source>
</evidence>
<sequence length="954" mass="104682">MGGDKGISLEEIKNETVDLEKIPIEEVFEQLKCTREGLSSDEGANRLQIFGPNKLEEKKESKLLKFLGFMWNPLSWVMEAAAIMAIALANGGGQKPDWQDFVGIVCLLVINSTISFIEENNAGNAAAALMAGLAPKTKVLRDGRWSEQEAAVLVPGDIVSIKLGDIIPADARLLEGDPLKVDQSALTGESLPVTKNPGDEIFSGSTCKQGEIEAVVIATGVHTFFGKAAHLVDSTNQVGHFQKVLTAIGNFCICSIAVGMVIEIIVMYPIQHRPYRKGIDNLLVLLIGGIPIAMPTVLSVTMAIGSHRLSQQGAITKRMTAIEEMAGMDVLCSDKTGTLTLNKLSVDKNLVEVFAKGVDKEHVLLLAARASRTENQDAIDAAIVGMLADPKEARAGIREVHFFPFNPVDKRTALTYIDSDGNWHRASKGAPEQILTLSNASEDLKKKVHSIIDKFADRGLRSLAVSRQEVPAKSKESPGGPWQFVGLLPLFDPPRHDSAETIRRALNLGVNVKMITGDQLAIAKETGRRLGMGTNMYPSASLLGQHKDESIAGLPVEELIEKADGFAGVFPEHKYEIVKKLQESKHLVGMTGDGVNDAPALKKADIGIAVADATDAARGASDIVLTEPGLSVIISAVLTSRAIFQRMKNYTIYAVSITIRIVFGFMLIALIWKFDFSPFMVLIIAILNDGTIMTISKDRVKPSPVPDSWKLQEIFATGVVLGGYLALMTVLFFWAMHETDFFPEKFGVRHIKDNESEMMAALYLQVSIVSQALIFVTRSRSWSYVERPGLLLMIAFVIAQLVATLIAVYANWSFARIKGCGWGWAGVIWLYSAVFFVPLDIIKFFTRYILSGKAWSNLIDNKTAFTTKKDYGKEEREAQWAVAQRTLHGLQPPATSNTFEEKSSYRELSEIAEQAKRRAEMARLRELNTLKGHVESVVKLKGLDIDTIQQHYTV</sequence>
<proteinExistence type="inferred from homology"/>
<evidence type="ECO:0000313" key="21">
    <source>
        <dbReference type="Proteomes" id="UP001630127"/>
    </source>
</evidence>
<keyword evidence="13 18" id="KW-1278">Translocase</keyword>
<evidence type="ECO:0000256" key="17">
    <source>
        <dbReference type="ARBA" id="ARBA00048122"/>
    </source>
</evidence>
<dbReference type="SFLD" id="SFLDG00002">
    <property type="entry name" value="C1.7:_P-type_atpase_like"/>
    <property type="match status" value="1"/>
</dbReference>
<dbReference type="GO" id="GO:0005524">
    <property type="term" value="F:ATP binding"/>
    <property type="evidence" value="ECO:0007669"/>
    <property type="project" value="UniProtKB-UniRule"/>
</dbReference>
<comment type="function">
    <text evidence="1">The plasma membrane ATPase of plants and fungi is a hydrogen ion pump. The proton gradient it generates drives the active transport of nutrients by H(+)-symport. The resulting external acidification and/or internal alkinization may mediate growth responses.</text>
</comment>
<feature type="domain" description="Cation-transporting P-type ATPase N-terminal" evidence="19">
    <location>
        <begin position="18"/>
        <end position="90"/>
    </location>
</feature>
<evidence type="ECO:0000256" key="3">
    <source>
        <dbReference type="ARBA" id="ARBA00008804"/>
    </source>
</evidence>
<dbReference type="Gene3D" id="6.10.140.890">
    <property type="match status" value="1"/>
</dbReference>
<comment type="subcellular location">
    <subcellularLocation>
        <location evidence="2 18">Cell membrane</location>
        <topology evidence="2 18">Multi-pass membrane protein</topology>
    </subcellularLocation>
</comment>
<dbReference type="SUPFAM" id="SSF56784">
    <property type="entry name" value="HAD-like"/>
    <property type="match status" value="1"/>
</dbReference>
<evidence type="ECO:0000256" key="15">
    <source>
        <dbReference type="ARBA" id="ARBA00023065"/>
    </source>
</evidence>
<evidence type="ECO:0000256" key="5">
    <source>
        <dbReference type="ARBA" id="ARBA00022475"/>
    </source>
</evidence>
<keyword evidence="6" id="KW-0597">Phosphoprotein</keyword>
<evidence type="ECO:0000256" key="10">
    <source>
        <dbReference type="ARBA" id="ARBA00022781"/>
    </source>
</evidence>
<feature type="transmembrane region" description="Helical" evidence="18">
    <location>
        <begin position="282"/>
        <end position="304"/>
    </location>
</feature>
<protein>
    <recommendedName>
        <fullName evidence="18">Plasma membrane ATPase</fullName>
        <ecNumber evidence="18">7.1.2.1</ecNumber>
    </recommendedName>
</protein>
<keyword evidence="12 18" id="KW-0460">Magnesium</keyword>
<evidence type="ECO:0000256" key="9">
    <source>
        <dbReference type="ARBA" id="ARBA00022741"/>
    </source>
</evidence>
<dbReference type="GO" id="GO:0046872">
    <property type="term" value="F:metal ion binding"/>
    <property type="evidence" value="ECO:0007669"/>
    <property type="project" value="UniProtKB-KW"/>
</dbReference>
<dbReference type="NCBIfam" id="TIGR01647">
    <property type="entry name" value="ATPase-IIIA_H"/>
    <property type="match status" value="1"/>
</dbReference>
<evidence type="ECO:0000256" key="2">
    <source>
        <dbReference type="ARBA" id="ARBA00004651"/>
    </source>
</evidence>
<feature type="transmembrane region" description="Helical" evidence="18">
    <location>
        <begin position="244"/>
        <end position="270"/>
    </location>
</feature>
<dbReference type="SFLD" id="SFLDS00003">
    <property type="entry name" value="Haloacid_Dehalogenase"/>
    <property type="match status" value="1"/>
</dbReference>
<feature type="transmembrane region" description="Helical" evidence="18">
    <location>
        <begin position="101"/>
        <end position="117"/>
    </location>
</feature>
<keyword evidence="15 18" id="KW-0406">Ion transport</keyword>
<dbReference type="Pfam" id="PF00702">
    <property type="entry name" value="Hydrolase"/>
    <property type="match status" value="1"/>
</dbReference>
<evidence type="ECO:0000256" key="12">
    <source>
        <dbReference type="ARBA" id="ARBA00022842"/>
    </source>
</evidence>
<dbReference type="InterPro" id="IPR059000">
    <property type="entry name" value="ATPase_P-type_domA"/>
</dbReference>
<dbReference type="SUPFAM" id="SSF81653">
    <property type="entry name" value="Calcium ATPase, transduction domain A"/>
    <property type="match status" value="1"/>
</dbReference>
<evidence type="ECO:0000256" key="18">
    <source>
        <dbReference type="RuleBase" id="RU362083"/>
    </source>
</evidence>
<dbReference type="SMART" id="SM00831">
    <property type="entry name" value="Cation_ATPase_N"/>
    <property type="match status" value="1"/>
</dbReference>
<accession>A0ABD3AW78</accession>
<dbReference type="Proteomes" id="UP001630127">
    <property type="component" value="Unassembled WGS sequence"/>
</dbReference>
<keyword evidence="16 18" id="KW-0472">Membrane</keyword>
<dbReference type="SUPFAM" id="SSF81665">
    <property type="entry name" value="Calcium ATPase, transmembrane domain M"/>
    <property type="match status" value="1"/>
</dbReference>
<reference evidence="20 21" key="1">
    <citation type="submission" date="2024-11" db="EMBL/GenBank/DDBJ databases">
        <title>A near-complete genome assembly of Cinchona calisaya.</title>
        <authorList>
            <person name="Lian D.C."/>
            <person name="Zhao X.W."/>
            <person name="Wei L."/>
        </authorList>
    </citation>
    <scope>NUCLEOTIDE SEQUENCE [LARGE SCALE GENOMIC DNA]</scope>
    <source>
        <tissue evidence="20">Nenye</tissue>
    </source>
</reference>
<keyword evidence="8" id="KW-0479">Metal-binding</keyword>
<organism evidence="20 21">
    <name type="scientific">Cinchona calisaya</name>
    <dbReference type="NCBI Taxonomy" id="153742"/>
    <lineage>
        <taxon>Eukaryota</taxon>
        <taxon>Viridiplantae</taxon>
        <taxon>Streptophyta</taxon>
        <taxon>Embryophyta</taxon>
        <taxon>Tracheophyta</taxon>
        <taxon>Spermatophyta</taxon>
        <taxon>Magnoliopsida</taxon>
        <taxon>eudicotyledons</taxon>
        <taxon>Gunneridae</taxon>
        <taxon>Pentapetalae</taxon>
        <taxon>asterids</taxon>
        <taxon>lamiids</taxon>
        <taxon>Gentianales</taxon>
        <taxon>Rubiaceae</taxon>
        <taxon>Cinchonoideae</taxon>
        <taxon>Cinchoneae</taxon>
        <taxon>Cinchona</taxon>
    </lineage>
</organism>
<dbReference type="InterPro" id="IPR023299">
    <property type="entry name" value="ATPase_P-typ_cyto_dom_N"/>
</dbReference>
<feature type="transmembrane region" description="Helical" evidence="18">
    <location>
        <begin position="715"/>
        <end position="736"/>
    </location>
</feature>
<dbReference type="Gene3D" id="3.40.50.1000">
    <property type="entry name" value="HAD superfamily/HAD-like"/>
    <property type="match status" value="1"/>
</dbReference>
<dbReference type="InterPro" id="IPR008250">
    <property type="entry name" value="ATPase_P-typ_transduc_dom_A_sf"/>
</dbReference>
<evidence type="ECO:0000313" key="20">
    <source>
        <dbReference type="EMBL" id="KAL3535393.1"/>
    </source>
</evidence>
<keyword evidence="21" id="KW-1185">Reference proteome</keyword>
<keyword evidence="14 18" id="KW-1133">Transmembrane helix</keyword>
<dbReference type="InterPro" id="IPR044492">
    <property type="entry name" value="P_typ_ATPase_HD_dom"/>
</dbReference>
<dbReference type="InterPro" id="IPR001757">
    <property type="entry name" value="P_typ_ATPase"/>
</dbReference>
<evidence type="ECO:0000256" key="13">
    <source>
        <dbReference type="ARBA" id="ARBA00022967"/>
    </source>
</evidence>
<dbReference type="PANTHER" id="PTHR42861">
    <property type="entry name" value="CALCIUM-TRANSPORTING ATPASE"/>
    <property type="match status" value="1"/>
</dbReference>